<name>A0A7W6CT00_9HYPH</name>
<dbReference type="AlphaFoldDB" id="A0A7W6CT00"/>
<protein>
    <submittedName>
        <fullName evidence="2">Lipopolysaccharide export system protein LptC</fullName>
    </submittedName>
</protein>
<keyword evidence="3" id="KW-1185">Reference proteome</keyword>
<comment type="caution">
    <text evidence="2">The sequence shown here is derived from an EMBL/GenBank/DDBJ whole genome shotgun (WGS) entry which is preliminary data.</text>
</comment>
<dbReference type="RefSeq" id="WP_183901197.1">
    <property type="nucleotide sequence ID" value="NZ_JACIDW010000011.1"/>
</dbReference>
<feature type="transmembrane region" description="Helical" evidence="1">
    <location>
        <begin position="36"/>
        <end position="59"/>
    </location>
</feature>
<reference evidence="2 3" key="1">
    <citation type="submission" date="2020-08" db="EMBL/GenBank/DDBJ databases">
        <title>Genomic Encyclopedia of Type Strains, Phase IV (KMG-IV): sequencing the most valuable type-strain genomes for metagenomic binning, comparative biology and taxonomic classification.</title>
        <authorList>
            <person name="Goeker M."/>
        </authorList>
    </citation>
    <scope>NUCLEOTIDE SEQUENCE [LARGE SCALE GENOMIC DNA]</scope>
    <source>
        <strain evidence="2 3">DSM 26575</strain>
    </source>
</reference>
<keyword evidence="1" id="KW-0812">Transmembrane</keyword>
<dbReference type="Proteomes" id="UP000582090">
    <property type="component" value="Unassembled WGS sequence"/>
</dbReference>
<dbReference type="EMBL" id="JACIDW010000011">
    <property type="protein sequence ID" value="MBB3965654.1"/>
    <property type="molecule type" value="Genomic_DNA"/>
</dbReference>
<sequence>MLNTLDNGGQAAYAKPAQSAYGAARFHSQRVRRLKVLLPVAAVIVSLAFIGVSVIRTYLPENIKIEGAKIENGKVVMLKPAIAGRNAAGINYSMLAERALQDIKNPNLISLETVKAVVPVKDDLVARVEATTADYDRATDNLNITSPFVINMSDGLTAKFQTAQVDVKGGKLITSDPVDIKKDGASVVARSLKMTDKGRTITFEGSVRMNVNPTVIRKQGT</sequence>
<evidence type="ECO:0000313" key="3">
    <source>
        <dbReference type="Proteomes" id="UP000582090"/>
    </source>
</evidence>
<proteinExistence type="predicted"/>
<evidence type="ECO:0000256" key="1">
    <source>
        <dbReference type="SAM" id="Phobius"/>
    </source>
</evidence>
<evidence type="ECO:0000313" key="2">
    <source>
        <dbReference type="EMBL" id="MBB3965654.1"/>
    </source>
</evidence>
<organism evidence="2 3">
    <name type="scientific">Rhizobium metallidurans</name>
    <dbReference type="NCBI Taxonomy" id="1265931"/>
    <lineage>
        <taxon>Bacteria</taxon>
        <taxon>Pseudomonadati</taxon>
        <taxon>Pseudomonadota</taxon>
        <taxon>Alphaproteobacteria</taxon>
        <taxon>Hyphomicrobiales</taxon>
        <taxon>Rhizobiaceae</taxon>
        <taxon>Rhizobium/Agrobacterium group</taxon>
        <taxon>Rhizobium</taxon>
    </lineage>
</organism>
<dbReference type="InterPro" id="IPR010664">
    <property type="entry name" value="LipoPS_assembly_LptC-rel"/>
</dbReference>
<gene>
    <name evidence="2" type="ORF">GGQ67_003329</name>
</gene>
<accession>A0A7W6CT00</accession>
<dbReference type="Pfam" id="PF06835">
    <property type="entry name" value="LptC"/>
    <property type="match status" value="1"/>
</dbReference>
<keyword evidence="1" id="KW-1133">Transmembrane helix</keyword>
<keyword evidence="1" id="KW-0472">Membrane</keyword>